<dbReference type="InterPro" id="IPR011991">
    <property type="entry name" value="ArsR-like_HTH"/>
</dbReference>
<sequence length="127" mass="14428">MEGITLEERRKLFAEKFVLCQPALSAVGDETRQHIIRTLIEHCGEGGLRVGQIQRNTNISRTAVSHHLKILMEAGIITVSRRGTMNFYYLDPASSSLKLVAELWRDAEEMMDVCLAKVKERTENEII</sequence>
<evidence type="ECO:0000256" key="1">
    <source>
        <dbReference type="ARBA" id="ARBA00023015"/>
    </source>
</evidence>
<reference evidence="5 7" key="1">
    <citation type="submission" date="2019-01" db="EMBL/GenBank/DDBJ databases">
        <title>PMF-metabolizing Aryl O-demethylase.</title>
        <authorList>
            <person name="Kim M."/>
        </authorList>
    </citation>
    <scope>NUCLEOTIDE SEQUENCE [LARGE SCALE GENOMIC DNA]</scope>
    <source>
        <strain evidence="5 7">PMF1</strain>
    </source>
</reference>
<dbReference type="SUPFAM" id="SSF46785">
    <property type="entry name" value="Winged helix' DNA-binding domain"/>
    <property type="match status" value="1"/>
</dbReference>
<evidence type="ECO:0000313" key="5">
    <source>
        <dbReference type="EMBL" id="QBE96789.1"/>
    </source>
</evidence>
<keyword evidence="3" id="KW-0804">Transcription</keyword>
<dbReference type="Proteomes" id="UP000289794">
    <property type="component" value="Chromosome"/>
</dbReference>
<organism evidence="5 7">
    <name type="scientific">Blautia producta</name>
    <dbReference type="NCBI Taxonomy" id="33035"/>
    <lineage>
        <taxon>Bacteria</taxon>
        <taxon>Bacillati</taxon>
        <taxon>Bacillota</taxon>
        <taxon>Clostridia</taxon>
        <taxon>Lachnospirales</taxon>
        <taxon>Lachnospiraceae</taxon>
        <taxon>Blautia</taxon>
    </lineage>
</organism>
<evidence type="ECO:0000256" key="3">
    <source>
        <dbReference type="ARBA" id="ARBA00023163"/>
    </source>
</evidence>
<dbReference type="Gene3D" id="1.10.10.10">
    <property type="entry name" value="Winged helix-like DNA-binding domain superfamily/Winged helix DNA-binding domain"/>
    <property type="match status" value="1"/>
</dbReference>
<dbReference type="InterPro" id="IPR036388">
    <property type="entry name" value="WH-like_DNA-bd_sf"/>
</dbReference>
<dbReference type="RefSeq" id="WP_018593873.1">
    <property type="nucleotide sequence ID" value="NZ_AP031416.1"/>
</dbReference>
<dbReference type="SMART" id="SM00418">
    <property type="entry name" value="HTH_ARSR"/>
    <property type="match status" value="1"/>
</dbReference>
<dbReference type="NCBIfam" id="NF033788">
    <property type="entry name" value="HTH_metalloreg"/>
    <property type="match status" value="1"/>
</dbReference>
<keyword evidence="2" id="KW-0238">DNA-binding</keyword>
<dbReference type="Pfam" id="PF01022">
    <property type="entry name" value="HTH_5"/>
    <property type="match status" value="1"/>
</dbReference>
<evidence type="ECO:0000313" key="7">
    <source>
        <dbReference type="Proteomes" id="UP000289794"/>
    </source>
</evidence>
<dbReference type="PROSITE" id="PS50987">
    <property type="entry name" value="HTH_ARSR_2"/>
    <property type="match status" value="1"/>
</dbReference>
<dbReference type="KEGG" id="bpro:PMF13cell1_02336"/>
<dbReference type="AlphaFoldDB" id="A0A4P6LXB7"/>
<accession>A0A4P6LXB7</accession>
<dbReference type="CDD" id="cd00090">
    <property type="entry name" value="HTH_ARSR"/>
    <property type="match status" value="1"/>
</dbReference>
<dbReference type="PANTHER" id="PTHR33154">
    <property type="entry name" value="TRANSCRIPTIONAL REGULATOR, ARSR FAMILY"/>
    <property type="match status" value="1"/>
</dbReference>
<dbReference type="GO" id="GO:0003677">
    <property type="term" value="F:DNA binding"/>
    <property type="evidence" value="ECO:0007669"/>
    <property type="project" value="UniProtKB-KW"/>
</dbReference>
<gene>
    <name evidence="6" type="ORF">E5259_21405</name>
    <name evidence="5" type="ORF">PMF13cell1_02336</name>
</gene>
<dbReference type="InterPro" id="IPR036390">
    <property type="entry name" value="WH_DNA-bd_sf"/>
</dbReference>
<dbReference type="Proteomes" id="UP000515789">
    <property type="component" value="Chromosome"/>
</dbReference>
<dbReference type="GeneID" id="75054660"/>
<evidence type="ECO:0000259" key="4">
    <source>
        <dbReference type="PROSITE" id="PS50987"/>
    </source>
</evidence>
<feature type="domain" description="HTH arsR-type" evidence="4">
    <location>
        <begin position="12"/>
        <end position="111"/>
    </location>
</feature>
<evidence type="ECO:0000256" key="2">
    <source>
        <dbReference type="ARBA" id="ARBA00023125"/>
    </source>
</evidence>
<protein>
    <submittedName>
        <fullName evidence="6">ArsR family transcriptional regulator</fullName>
    </submittedName>
    <submittedName>
        <fullName evidence="5">HTH-type transcriptional regulator</fullName>
    </submittedName>
</protein>
<keyword evidence="1" id="KW-0805">Transcription regulation</keyword>
<evidence type="ECO:0000313" key="6">
    <source>
        <dbReference type="EMBL" id="QMW79943.1"/>
    </source>
</evidence>
<dbReference type="GO" id="GO:0003700">
    <property type="term" value="F:DNA-binding transcription factor activity"/>
    <property type="evidence" value="ECO:0007669"/>
    <property type="project" value="InterPro"/>
</dbReference>
<dbReference type="InterPro" id="IPR001845">
    <property type="entry name" value="HTH_ArsR_DNA-bd_dom"/>
</dbReference>
<reference evidence="6 8" key="2">
    <citation type="submission" date="2019-04" db="EMBL/GenBank/DDBJ databases">
        <authorList>
            <person name="Schori C."/>
            <person name="Ahrens C."/>
        </authorList>
    </citation>
    <scope>NUCLEOTIDE SEQUENCE [LARGE SCALE GENOMIC DNA]</scope>
    <source>
        <strain evidence="6 8">DSM 2950</strain>
    </source>
</reference>
<dbReference type="InterPro" id="IPR051081">
    <property type="entry name" value="HTH_MetalResp_TranReg"/>
</dbReference>
<dbReference type="EMBL" id="CP035945">
    <property type="protein sequence ID" value="QBE96789.1"/>
    <property type="molecule type" value="Genomic_DNA"/>
</dbReference>
<dbReference type="PANTHER" id="PTHR33154:SF33">
    <property type="entry name" value="TRANSCRIPTIONAL REPRESSOR SDPR"/>
    <property type="match status" value="1"/>
</dbReference>
<dbReference type="PRINTS" id="PR00778">
    <property type="entry name" value="HTHARSR"/>
</dbReference>
<dbReference type="EMBL" id="CP039126">
    <property type="protein sequence ID" value="QMW79943.1"/>
    <property type="molecule type" value="Genomic_DNA"/>
</dbReference>
<evidence type="ECO:0000313" key="8">
    <source>
        <dbReference type="Proteomes" id="UP000515789"/>
    </source>
</evidence>
<proteinExistence type="predicted"/>
<name>A0A4P6LXB7_9FIRM</name>